<evidence type="ECO:0000256" key="1">
    <source>
        <dbReference type="ARBA" id="ARBA00004141"/>
    </source>
</evidence>
<evidence type="ECO:0000256" key="4">
    <source>
        <dbReference type="ARBA" id="ARBA00023136"/>
    </source>
</evidence>
<dbReference type="Pfam" id="PF07681">
    <property type="entry name" value="DoxX"/>
    <property type="match status" value="1"/>
</dbReference>
<keyword evidence="3" id="KW-1133">Transmembrane helix</keyword>
<organism evidence="6 7">
    <name type="scientific">Corynebacterium freneyi</name>
    <dbReference type="NCBI Taxonomy" id="134034"/>
    <lineage>
        <taxon>Bacteria</taxon>
        <taxon>Bacillati</taxon>
        <taxon>Actinomycetota</taxon>
        <taxon>Actinomycetes</taxon>
        <taxon>Mycobacteriales</taxon>
        <taxon>Corynebacteriaceae</taxon>
        <taxon>Corynebacterium</taxon>
    </lineage>
</organism>
<evidence type="ECO:0000256" key="3">
    <source>
        <dbReference type="ARBA" id="ARBA00022989"/>
    </source>
</evidence>
<comment type="caution">
    <text evidence="6">The sequence shown here is derived from an EMBL/GenBank/DDBJ whole genome shotgun (WGS) entry which is preliminary data.</text>
</comment>
<comment type="subcellular location">
    <subcellularLocation>
        <location evidence="1">Membrane</location>
        <topology evidence="1">Multi-pass membrane protein</topology>
    </subcellularLocation>
</comment>
<dbReference type="Gene3D" id="1.20.120.20">
    <property type="entry name" value="Apolipoprotein"/>
    <property type="match status" value="1"/>
</dbReference>
<feature type="compositionally biased region" description="Basic and acidic residues" evidence="5">
    <location>
        <begin position="232"/>
        <end position="259"/>
    </location>
</feature>
<reference evidence="6 7" key="1">
    <citation type="submission" date="2021-03" db="EMBL/GenBank/DDBJ databases">
        <title>Sequencing the genomes of 1000 actinobacteria strains.</title>
        <authorList>
            <person name="Klenk H.-P."/>
        </authorList>
    </citation>
    <scope>NUCLEOTIDE SEQUENCE [LARGE SCALE GENOMIC DNA]</scope>
    <source>
        <strain evidence="6 7">DSM 44506</strain>
    </source>
</reference>
<evidence type="ECO:0000256" key="5">
    <source>
        <dbReference type="SAM" id="MobiDB-lite"/>
    </source>
</evidence>
<protein>
    <submittedName>
        <fullName evidence="6">Uncharacterized membrane protein YphA (DoxX/SURF4 family)/ElaB/YqjD/DUF883 family membrane-anchored ribosome-binding protein</fullName>
    </submittedName>
</protein>
<evidence type="ECO:0000313" key="6">
    <source>
        <dbReference type="EMBL" id="MBP2332355.1"/>
    </source>
</evidence>
<evidence type="ECO:0000256" key="2">
    <source>
        <dbReference type="ARBA" id="ARBA00022692"/>
    </source>
</evidence>
<keyword evidence="2" id="KW-0812">Transmembrane</keyword>
<feature type="compositionally biased region" description="Basic residues" evidence="5">
    <location>
        <begin position="260"/>
        <end position="289"/>
    </location>
</feature>
<sequence>MIRKLARPMLASVFIADGVDTLMNQQDHVEGANEVTKRLRTVVPAEYLSFLPSNPKTSVQIVAGTKVAAGTMYALGKAPRVAATALALVQVPTALARHSFWETQEPKERKARKTGFLTDVGLLGALFLATADTAGKPGLAWRAEHAGKQVNKKVQAALPTQSETEKRTEEIKGTASEWLEKAQDFGADLQDKSEVAFHRAEDYIADNKGDWKDSLQSFAEDARDTLAGAADTARESLSDAADTARESLSDAAETAEKETKKSRKQARKQLKKSRKQARKQVKKARKNLK</sequence>
<keyword evidence="4" id="KW-0472">Membrane</keyword>
<name>A0ABS4U6U4_9CORY</name>
<evidence type="ECO:0000313" key="7">
    <source>
        <dbReference type="Proteomes" id="UP001519305"/>
    </source>
</evidence>
<dbReference type="Proteomes" id="UP001519305">
    <property type="component" value="Unassembled WGS sequence"/>
</dbReference>
<dbReference type="SUPFAM" id="SSF58113">
    <property type="entry name" value="Apolipoprotein A-I"/>
    <property type="match status" value="1"/>
</dbReference>
<keyword evidence="7" id="KW-1185">Reference proteome</keyword>
<proteinExistence type="predicted"/>
<dbReference type="InterPro" id="IPR032808">
    <property type="entry name" value="DoxX"/>
</dbReference>
<gene>
    <name evidence="6" type="ORF">JOF33_001054</name>
</gene>
<dbReference type="RefSeq" id="WP_209652713.1">
    <property type="nucleotide sequence ID" value="NZ_CP047357.1"/>
</dbReference>
<accession>A0ABS4U6U4</accession>
<feature type="region of interest" description="Disordered" evidence="5">
    <location>
        <begin position="228"/>
        <end position="289"/>
    </location>
</feature>
<dbReference type="EMBL" id="JAGINY010000001">
    <property type="protein sequence ID" value="MBP2332355.1"/>
    <property type="molecule type" value="Genomic_DNA"/>
</dbReference>